<dbReference type="InterPro" id="IPR037026">
    <property type="entry name" value="Vgr_OB-fold_dom_sf"/>
</dbReference>
<dbReference type="Pfam" id="PF13332">
    <property type="entry name" value="Fil_haemagg_2"/>
    <property type="match status" value="1"/>
</dbReference>
<dbReference type="SUPFAM" id="SSF69349">
    <property type="entry name" value="Phage fibre proteins"/>
    <property type="match status" value="1"/>
</dbReference>
<dbReference type="GO" id="GO:0003824">
    <property type="term" value="F:catalytic activity"/>
    <property type="evidence" value="ECO:0007669"/>
    <property type="project" value="UniProtKB-ARBA"/>
</dbReference>
<feature type="domain" description="Gp5/Type VI secretion system Vgr protein OB-fold" evidence="1">
    <location>
        <begin position="25"/>
        <end position="98"/>
    </location>
</feature>
<dbReference type="InterPro" id="IPR006531">
    <property type="entry name" value="Gp5/Vgr_OB"/>
</dbReference>
<comment type="caution">
    <text evidence="2">The sequence shown here is derived from an EMBL/GenBank/DDBJ whole genome shotgun (WGS) entry which is preliminary data.</text>
</comment>
<dbReference type="AlphaFoldDB" id="A0A1U7I4Y5"/>
<dbReference type="STRING" id="454136.NIES2119_29155"/>
<dbReference type="SUPFAM" id="SSF69255">
    <property type="entry name" value="gp5 N-terminal domain-like"/>
    <property type="match status" value="1"/>
</dbReference>
<protein>
    <submittedName>
        <fullName evidence="2">Phage tail protein</fullName>
    </submittedName>
</protein>
<proteinExistence type="predicted"/>
<gene>
    <name evidence="2" type="ORF">NIES2119_29155</name>
</gene>
<evidence type="ECO:0000313" key="2">
    <source>
        <dbReference type="EMBL" id="OKH31278.1"/>
    </source>
</evidence>
<dbReference type="Gene3D" id="2.40.50.230">
    <property type="entry name" value="Gp5 N-terminal domain"/>
    <property type="match status" value="1"/>
</dbReference>
<dbReference type="EMBL" id="MRCE01000052">
    <property type="protein sequence ID" value="OKH31278.1"/>
    <property type="molecule type" value="Genomic_DNA"/>
</dbReference>
<evidence type="ECO:0000313" key="3">
    <source>
        <dbReference type="Proteomes" id="UP000185860"/>
    </source>
</evidence>
<sequence>MMGMNLLSELLAVPEQQGRFYGVTVGIVTNNKDDDGLGRIKVKFPLLSDNDESYWARVLTLMAGNDRGIYFLPEVDDEVLVAFAHGDIESPYILGAVWNGKDKPPEKNDDGKNNRRLIKSRSGHQIILDDTKDEEQIIIRDRTDKNEIVIDSKNNKLNIKVEEDITIEAKGKITIKSSDGDVLIEGKNLSFKAQQSCEIKADTNLKMQAQQSCEIKANTNCNVQANGGMTLKCAAGVNINDGALEVI</sequence>
<organism evidence="2 3">
    <name type="scientific">[Phormidium ambiguum] IAM M-71</name>
    <dbReference type="NCBI Taxonomy" id="454136"/>
    <lineage>
        <taxon>Bacteria</taxon>
        <taxon>Bacillati</taxon>
        <taxon>Cyanobacteriota</taxon>
        <taxon>Cyanophyceae</taxon>
        <taxon>Oscillatoriophycideae</taxon>
        <taxon>Aerosakkonematales</taxon>
        <taxon>Aerosakkonemataceae</taxon>
        <taxon>Floridanema</taxon>
    </lineage>
</organism>
<dbReference type="Pfam" id="PF04717">
    <property type="entry name" value="Phage_base_V"/>
    <property type="match status" value="1"/>
</dbReference>
<dbReference type="OrthoDB" id="9762420at2"/>
<dbReference type="InterPro" id="IPR025157">
    <property type="entry name" value="Hemagglutinin_rpt"/>
</dbReference>
<reference evidence="2 3" key="1">
    <citation type="submission" date="2016-11" db="EMBL/GenBank/DDBJ databases">
        <title>Draft Genome Sequences of Nine Cyanobacterial Strains from Diverse Habitats.</title>
        <authorList>
            <person name="Zhu T."/>
            <person name="Hou S."/>
            <person name="Lu X."/>
            <person name="Hess W.R."/>
        </authorList>
    </citation>
    <scope>NUCLEOTIDE SEQUENCE [LARGE SCALE GENOMIC DNA]</scope>
    <source>
        <strain evidence="2 3">IAM M-71</strain>
    </source>
</reference>
<dbReference type="RefSeq" id="WP_073596990.1">
    <property type="nucleotide sequence ID" value="NZ_MRCE01000052.1"/>
</dbReference>
<dbReference type="Proteomes" id="UP000185860">
    <property type="component" value="Unassembled WGS sequence"/>
</dbReference>
<evidence type="ECO:0000259" key="1">
    <source>
        <dbReference type="Pfam" id="PF04717"/>
    </source>
</evidence>
<name>A0A1U7I4Y5_9CYAN</name>
<accession>A0A1U7I4Y5</accession>